<dbReference type="STRING" id="5288.A0A5C5G0K7"/>
<dbReference type="EMBL" id="SOZI01000031">
    <property type="protein sequence ID" value="TNY22086.1"/>
    <property type="molecule type" value="Genomic_DNA"/>
</dbReference>
<dbReference type="InterPro" id="IPR012677">
    <property type="entry name" value="Nucleotide-bd_a/b_plait_sf"/>
</dbReference>
<dbReference type="GO" id="GO:0003723">
    <property type="term" value="F:RNA binding"/>
    <property type="evidence" value="ECO:0007669"/>
    <property type="project" value="UniProtKB-UniRule"/>
</dbReference>
<evidence type="ECO:0000313" key="5">
    <source>
        <dbReference type="EMBL" id="TNY22086.1"/>
    </source>
</evidence>
<dbReference type="PANTHER" id="PTHR10501">
    <property type="entry name" value="U1 SMALL NUCLEAR RIBONUCLEOPROTEIN A/U2 SMALL NUCLEAR RIBONUCLEOPROTEIN B"/>
    <property type="match status" value="1"/>
</dbReference>
<evidence type="ECO:0000256" key="2">
    <source>
        <dbReference type="PROSITE-ProRule" id="PRU00176"/>
    </source>
</evidence>
<proteinExistence type="predicted"/>
<keyword evidence="1 2" id="KW-0694">RNA-binding</keyword>
<feature type="compositionally biased region" description="Low complexity" evidence="3">
    <location>
        <begin position="216"/>
        <end position="225"/>
    </location>
</feature>
<dbReference type="OrthoDB" id="277802at2759"/>
<evidence type="ECO:0000313" key="6">
    <source>
        <dbReference type="Proteomes" id="UP000311382"/>
    </source>
</evidence>
<feature type="region of interest" description="Disordered" evidence="3">
    <location>
        <begin position="203"/>
        <end position="230"/>
    </location>
</feature>
<feature type="compositionally biased region" description="Basic and acidic residues" evidence="3">
    <location>
        <begin position="129"/>
        <end position="141"/>
    </location>
</feature>
<dbReference type="SUPFAM" id="SSF54928">
    <property type="entry name" value="RNA-binding domain, RBD"/>
    <property type="match status" value="1"/>
</dbReference>
<evidence type="ECO:0000259" key="4">
    <source>
        <dbReference type="PROSITE" id="PS50102"/>
    </source>
</evidence>
<organism evidence="5 6">
    <name type="scientific">Rhodotorula diobovata</name>
    <dbReference type="NCBI Taxonomy" id="5288"/>
    <lineage>
        <taxon>Eukaryota</taxon>
        <taxon>Fungi</taxon>
        <taxon>Dikarya</taxon>
        <taxon>Basidiomycota</taxon>
        <taxon>Pucciniomycotina</taxon>
        <taxon>Microbotryomycetes</taxon>
        <taxon>Sporidiobolales</taxon>
        <taxon>Sporidiobolaceae</taxon>
        <taxon>Rhodotorula</taxon>
    </lineage>
</organism>
<dbReference type="SMART" id="SM00360">
    <property type="entry name" value="RRM"/>
    <property type="match status" value="2"/>
</dbReference>
<feature type="compositionally biased region" description="Acidic residues" evidence="3">
    <location>
        <begin position="142"/>
        <end position="155"/>
    </location>
</feature>
<dbReference type="CDD" id="cd12246">
    <property type="entry name" value="RRM1_U1A_like"/>
    <property type="match status" value="1"/>
</dbReference>
<dbReference type="Proteomes" id="UP000311382">
    <property type="component" value="Unassembled WGS sequence"/>
</dbReference>
<dbReference type="FunFam" id="3.30.70.330:FF:000029">
    <property type="entry name" value="U2 small nuclear ribonucleoprotein B"/>
    <property type="match status" value="1"/>
</dbReference>
<dbReference type="Pfam" id="PF00076">
    <property type="entry name" value="RRM_1"/>
    <property type="match status" value="2"/>
</dbReference>
<evidence type="ECO:0000256" key="3">
    <source>
        <dbReference type="SAM" id="MobiDB-lite"/>
    </source>
</evidence>
<comment type="caution">
    <text evidence="5">The sequence shown here is derived from an EMBL/GenBank/DDBJ whole genome shotgun (WGS) entry which is preliminary data.</text>
</comment>
<gene>
    <name evidence="5" type="ORF">DMC30DRAFT_170764</name>
</gene>
<reference evidence="5 6" key="1">
    <citation type="submission" date="2019-03" db="EMBL/GenBank/DDBJ databases">
        <title>Rhodosporidium diobovatum UCD-FST 08-225 genome sequencing, assembly, and annotation.</title>
        <authorList>
            <person name="Fakankun I.U."/>
            <person name="Fristensky B."/>
            <person name="Levin D.B."/>
        </authorList>
    </citation>
    <scope>NUCLEOTIDE SEQUENCE [LARGE SCALE GENOMIC DNA]</scope>
    <source>
        <strain evidence="5 6">UCD-FST 08-225</strain>
    </source>
</reference>
<keyword evidence="6" id="KW-1185">Reference proteome</keyword>
<dbReference type="InterPro" id="IPR035979">
    <property type="entry name" value="RBD_domain_sf"/>
</dbReference>
<feature type="domain" description="RRM" evidence="4">
    <location>
        <begin position="6"/>
        <end position="86"/>
    </location>
</feature>
<feature type="region of interest" description="Disordered" evidence="3">
    <location>
        <begin position="122"/>
        <end position="186"/>
    </location>
</feature>
<dbReference type="AlphaFoldDB" id="A0A5C5G0K7"/>
<protein>
    <recommendedName>
        <fullName evidence="4">RRM domain-containing protein</fullName>
    </recommendedName>
</protein>
<accession>A0A5C5G0K7</accession>
<dbReference type="InterPro" id="IPR000504">
    <property type="entry name" value="RRM_dom"/>
</dbReference>
<evidence type="ECO:0000256" key="1">
    <source>
        <dbReference type="ARBA" id="ARBA00022884"/>
    </source>
</evidence>
<dbReference type="PROSITE" id="PS50102">
    <property type="entry name" value="RRM"/>
    <property type="match status" value="2"/>
</dbReference>
<dbReference type="CDD" id="cd12247">
    <property type="entry name" value="RRM2_U1A_like"/>
    <property type="match status" value="1"/>
</dbReference>
<dbReference type="Gene3D" id="3.30.70.330">
    <property type="match status" value="2"/>
</dbReference>
<name>A0A5C5G0K7_9BASI</name>
<sequence>MSQPSVSLCVQNINYSVAKKDEVRRSLYCLFGSYGKVIDVVYTRAAKVRGTAFVVFRDLASSTAAMRGLDGESFYGKSLRISYAKSTSHATVGQTEGPEAVYAIKLGLRDVDGAKANGSKLTVSGAQKKLSDDKREKRARDNEEEEEEEGSDEDGPERKKGRQEEEDGDGAPFSFSPCGRWQREREDKADHARVALPCADAMMEESDDEDAPGPAPAAAGDGSAPTPSLQVQGLPAEVTTDMLTALFQQYPGLATVRLSPASPDAAPNSGSALVQYEIAAQAGVAREALDGFLVDRDAPMKVQFA</sequence>
<feature type="domain" description="RRM" evidence="4">
    <location>
        <begin position="227"/>
        <end position="305"/>
    </location>
</feature>